<dbReference type="Proteomes" id="UP001208131">
    <property type="component" value="Unassembled WGS sequence"/>
</dbReference>
<proteinExistence type="predicted"/>
<sequence length="56" mass="6328">MNEEVLCMIFGKLAEGYQLTEDQQKALFRKIIEDGSSLENEGRRGLHRSGGESEAR</sequence>
<gene>
    <name evidence="1" type="ORF">OCV57_09785</name>
</gene>
<keyword evidence="2" id="KW-1185">Reference proteome</keyword>
<evidence type="ECO:0000313" key="1">
    <source>
        <dbReference type="EMBL" id="MCU6706212.1"/>
    </source>
</evidence>
<organism evidence="1 2">
    <name type="scientific">Hominimerdicola aceti</name>
    <dbReference type="NCBI Taxonomy" id="2981726"/>
    <lineage>
        <taxon>Bacteria</taxon>
        <taxon>Bacillati</taxon>
        <taxon>Bacillota</taxon>
        <taxon>Clostridia</taxon>
        <taxon>Eubacteriales</taxon>
        <taxon>Oscillospiraceae</taxon>
        <taxon>Hominimerdicola</taxon>
    </lineage>
</organism>
<reference evidence="1 2" key="1">
    <citation type="journal article" date="2021" name="ISME Commun">
        <title>Automated analysis of genomic sequences facilitates high-throughput and comprehensive description of bacteria.</title>
        <authorList>
            <person name="Hitch T.C.A."/>
        </authorList>
    </citation>
    <scope>NUCLEOTIDE SEQUENCE [LARGE SCALE GENOMIC DNA]</scope>
    <source>
        <strain evidence="1 2">Sanger_31</strain>
    </source>
</reference>
<dbReference type="EMBL" id="JAOQJZ010000009">
    <property type="protein sequence ID" value="MCU6706212.1"/>
    <property type="molecule type" value="Genomic_DNA"/>
</dbReference>
<dbReference type="AlphaFoldDB" id="A0AAE3LKX4"/>
<evidence type="ECO:0000313" key="2">
    <source>
        <dbReference type="Proteomes" id="UP001208131"/>
    </source>
</evidence>
<protein>
    <submittedName>
        <fullName evidence="1">Uncharacterized protein</fullName>
    </submittedName>
</protein>
<name>A0AAE3LKX4_9FIRM</name>
<accession>A0AAE3LKX4</accession>
<dbReference type="RefSeq" id="WP_267301374.1">
    <property type="nucleotide sequence ID" value="NZ_JAOQJZ010000009.1"/>
</dbReference>
<comment type="caution">
    <text evidence="1">The sequence shown here is derived from an EMBL/GenBank/DDBJ whole genome shotgun (WGS) entry which is preliminary data.</text>
</comment>